<feature type="transmembrane region" description="Helical" evidence="2">
    <location>
        <begin position="116"/>
        <end position="137"/>
    </location>
</feature>
<feature type="transmembrane region" description="Helical" evidence="2">
    <location>
        <begin position="149"/>
        <end position="174"/>
    </location>
</feature>
<evidence type="ECO:0000256" key="1">
    <source>
        <dbReference type="ARBA" id="ARBA00009067"/>
    </source>
</evidence>
<comment type="similarity">
    <text evidence="1">Belongs to the UPF0177 family.</text>
</comment>
<feature type="domain" description="CAAX prenyl protease 2/Lysostaphin resistance protein A-like" evidence="3">
    <location>
        <begin position="127"/>
        <end position="216"/>
    </location>
</feature>
<keyword evidence="5" id="KW-1185">Reference proteome</keyword>
<dbReference type="EC" id="3.4.-.-" evidence="4"/>
<feature type="transmembrane region" description="Helical" evidence="2">
    <location>
        <begin position="180"/>
        <end position="197"/>
    </location>
</feature>
<dbReference type="PANTHER" id="PTHR36435">
    <property type="entry name" value="SLR1288 PROTEIN"/>
    <property type="match status" value="1"/>
</dbReference>
<dbReference type="Proteomes" id="UP001596258">
    <property type="component" value="Unassembled WGS sequence"/>
</dbReference>
<reference evidence="5" key="1">
    <citation type="journal article" date="2019" name="Int. J. Syst. Evol. Microbiol.">
        <title>The Global Catalogue of Microorganisms (GCM) 10K type strain sequencing project: providing services to taxonomists for standard genome sequencing and annotation.</title>
        <authorList>
            <consortium name="The Broad Institute Genomics Platform"/>
            <consortium name="The Broad Institute Genome Sequencing Center for Infectious Disease"/>
            <person name="Wu L."/>
            <person name="Ma J."/>
        </authorList>
    </citation>
    <scope>NUCLEOTIDE SEQUENCE [LARGE SCALE GENOMIC DNA]</scope>
    <source>
        <strain evidence="5">CCM 8893</strain>
    </source>
</reference>
<protein>
    <submittedName>
        <fullName evidence="4">CPBP family intramembrane glutamic endopeptidase</fullName>
        <ecNumber evidence="4">3.4.-.-</ecNumber>
    </submittedName>
</protein>
<feature type="transmembrane region" description="Helical" evidence="2">
    <location>
        <begin position="206"/>
        <end position="225"/>
    </location>
</feature>
<dbReference type="EMBL" id="JBHSSO010000059">
    <property type="protein sequence ID" value="MFC6290016.1"/>
    <property type="molecule type" value="Genomic_DNA"/>
</dbReference>
<proteinExistence type="inferred from homology"/>
<evidence type="ECO:0000313" key="4">
    <source>
        <dbReference type="EMBL" id="MFC6290016.1"/>
    </source>
</evidence>
<evidence type="ECO:0000259" key="3">
    <source>
        <dbReference type="Pfam" id="PF02517"/>
    </source>
</evidence>
<organism evidence="4 5">
    <name type="scientific">Levilactobacillus angrenensis</name>
    <dbReference type="NCBI Taxonomy" id="2486020"/>
    <lineage>
        <taxon>Bacteria</taxon>
        <taxon>Bacillati</taxon>
        <taxon>Bacillota</taxon>
        <taxon>Bacilli</taxon>
        <taxon>Lactobacillales</taxon>
        <taxon>Lactobacillaceae</taxon>
        <taxon>Levilactobacillus</taxon>
    </lineage>
</organism>
<gene>
    <name evidence="4" type="ORF">ACFP1M_07500</name>
</gene>
<dbReference type="RefSeq" id="WP_225418673.1">
    <property type="nucleotide sequence ID" value="NZ_JBHSSO010000059.1"/>
</dbReference>
<feature type="transmembrane region" description="Helical" evidence="2">
    <location>
        <begin position="43"/>
        <end position="64"/>
    </location>
</feature>
<keyword evidence="2" id="KW-0812">Transmembrane</keyword>
<dbReference type="GO" id="GO:0016787">
    <property type="term" value="F:hydrolase activity"/>
    <property type="evidence" value="ECO:0007669"/>
    <property type="project" value="UniProtKB-KW"/>
</dbReference>
<name>A0ABW1U9T4_9LACO</name>
<dbReference type="Pfam" id="PF02517">
    <property type="entry name" value="Rce1-like"/>
    <property type="match status" value="1"/>
</dbReference>
<keyword evidence="4" id="KW-0378">Hydrolase</keyword>
<dbReference type="InterPro" id="IPR052710">
    <property type="entry name" value="CAAX_protease"/>
</dbReference>
<accession>A0ABW1U9T4</accession>
<evidence type="ECO:0000313" key="5">
    <source>
        <dbReference type="Proteomes" id="UP001596258"/>
    </source>
</evidence>
<keyword evidence="2" id="KW-0472">Membrane</keyword>
<dbReference type="PANTHER" id="PTHR36435:SF1">
    <property type="entry name" value="CAAX AMINO TERMINAL PROTEASE FAMILY PROTEIN"/>
    <property type="match status" value="1"/>
</dbReference>
<comment type="caution">
    <text evidence="4">The sequence shown here is derived from an EMBL/GenBank/DDBJ whole genome shotgun (WGS) entry which is preliminary data.</text>
</comment>
<evidence type="ECO:0000256" key="2">
    <source>
        <dbReference type="SAM" id="Phobius"/>
    </source>
</evidence>
<feature type="transmembrane region" description="Helical" evidence="2">
    <location>
        <begin position="12"/>
        <end position="31"/>
    </location>
</feature>
<feature type="transmembrane region" description="Helical" evidence="2">
    <location>
        <begin position="84"/>
        <end position="104"/>
    </location>
</feature>
<keyword evidence="2" id="KW-1133">Transmembrane helix</keyword>
<sequence length="226" mass="25356">MSTKKRQFSNTMAWLWLILLVIILNIVQLPLLFLSNGTVGQQFVWAVIYLAGFAATIALGLWVYRQAHPVKWQRLTRRDWWLMVKAYGFVILVEMILGVVNNLLYHQTSTANNQAISSFMGQGTLTMVMLSLTAVLASPVIEEITFRGILVDGCFPANMFWLPIVVSGVAFSIVHMSTNPVSWLIYAMMGGTFAYVYKRTGKLQSTIFLHGFNNLIAVGAMLLTIK</sequence>
<dbReference type="InterPro" id="IPR003675">
    <property type="entry name" value="Rce1/LyrA-like_dom"/>
</dbReference>